<dbReference type="Pfam" id="PF01497">
    <property type="entry name" value="Peripla_BP_2"/>
    <property type="match status" value="1"/>
</dbReference>
<dbReference type="PANTHER" id="PTHR30535:SF4">
    <property type="entry name" value="HEMIN-BINDING PERIPLASMIC PROTEIN HMUT"/>
    <property type="match status" value="1"/>
</dbReference>
<reference evidence="3 4" key="1">
    <citation type="submission" date="2018-05" db="EMBL/GenBank/DDBJ databases">
        <title>Evolution of GPA BGCs.</title>
        <authorList>
            <person name="Waglechner N."/>
            <person name="Wright G.D."/>
        </authorList>
    </citation>
    <scope>NUCLEOTIDE SEQUENCE [LARGE SCALE GENOMIC DNA]</scope>
    <source>
        <strain evidence="3 4">A82846</strain>
    </source>
</reference>
<dbReference type="AlphaFoldDB" id="A0A428YX43"/>
<dbReference type="PANTHER" id="PTHR30535">
    <property type="entry name" value="VITAMIN B12-BINDING PROTEIN"/>
    <property type="match status" value="1"/>
</dbReference>
<gene>
    <name evidence="3" type="ORF">DMH04_39120</name>
</gene>
<keyword evidence="3" id="KW-0675">Receptor</keyword>
<dbReference type="OrthoDB" id="9797736at2"/>
<accession>A0A428YX43</accession>
<comment type="caution">
    <text evidence="3">The sequence shown here is derived from an EMBL/GenBank/DDBJ whole genome shotgun (WGS) entry which is preliminary data.</text>
</comment>
<evidence type="ECO:0000313" key="4">
    <source>
        <dbReference type="Proteomes" id="UP000287547"/>
    </source>
</evidence>
<evidence type="ECO:0000313" key="3">
    <source>
        <dbReference type="EMBL" id="RSM74810.1"/>
    </source>
</evidence>
<dbReference type="SUPFAM" id="SSF53807">
    <property type="entry name" value="Helical backbone' metal receptor"/>
    <property type="match status" value="1"/>
</dbReference>
<proteinExistence type="inferred from homology"/>
<sequence length="328" mass="33957">MLITGLLLAGCSVPEASTSTVASTGPTTAVVARPDIVPITPAPQPKLPVTVTDNQGTKVTVTSVDRVLAFDTYGTLAATVFGLGLGDKVVGRDTSTGFPAAKNLPVITANGHQLNAEAIMALRPSVVITDTTLGPWDVVLQLRDSGIPVVVTDSKRTIDNVDEIIGQVADALGVPEAGAQLIERTTKEIAETKASIAKMQNQKPRIVFLYLRGQAGVYYMFGRGSGVDSLIEAVGGVDVATEAGMDGMKPINPEALVGARPDVILLMTKGLQSVGGVDGVLQLPGVAQTPAGQNKRIIDMDDHQILGFGPLTASVLDALAKALYGNAK</sequence>
<evidence type="ECO:0000256" key="1">
    <source>
        <dbReference type="ARBA" id="ARBA00008814"/>
    </source>
</evidence>
<dbReference type="EMBL" id="QHKI01000050">
    <property type="protein sequence ID" value="RSM74810.1"/>
    <property type="molecule type" value="Genomic_DNA"/>
</dbReference>
<feature type="domain" description="Fe/B12 periplasmic-binding" evidence="2">
    <location>
        <begin position="66"/>
        <end position="327"/>
    </location>
</feature>
<organism evidence="3 4">
    <name type="scientific">Kibdelosporangium aridum</name>
    <dbReference type="NCBI Taxonomy" id="2030"/>
    <lineage>
        <taxon>Bacteria</taxon>
        <taxon>Bacillati</taxon>
        <taxon>Actinomycetota</taxon>
        <taxon>Actinomycetes</taxon>
        <taxon>Pseudonocardiales</taxon>
        <taxon>Pseudonocardiaceae</taxon>
        <taxon>Kibdelosporangium</taxon>
    </lineage>
</organism>
<comment type="similarity">
    <text evidence="1">Belongs to the bacterial solute-binding protein 8 family.</text>
</comment>
<name>A0A428YX43_KIBAR</name>
<protein>
    <submittedName>
        <fullName evidence="3">Hemin receptor</fullName>
    </submittedName>
</protein>
<dbReference type="Gene3D" id="3.40.50.1980">
    <property type="entry name" value="Nitrogenase molybdenum iron protein domain"/>
    <property type="match status" value="2"/>
</dbReference>
<dbReference type="InterPro" id="IPR002491">
    <property type="entry name" value="ABC_transptr_periplasmic_BD"/>
</dbReference>
<dbReference type="PROSITE" id="PS50983">
    <property type="entry name" value="FE_B12_PBP"/>
    <property type="match status" value="1"/>
</dbReference>
<evidence type="ECO:0000259" key="2">
    <source>
        <dbReference type="PROSITE" id="PS50983"/>
    </source>
</evidence>
<dbReference type="Proteomes" id="UP000287547">
    <property type="component" value="Unassembled WGS sequence"/>
</dbReference>
<dbReference type="InterPro" id="IPR050902">
    <property type="entry name" value="ABC_Transporter_SBP"/>
</dbReference>